<comment type="caution">
    <text evidence="1">The sequence shown here is derived from an EMBL/GenBank/DDBJ whole genome shotgun (WGS) entry which is preliminary data.</text>
</comment>
<name>A0ACA9M9M7_9GLOM</name>
<evidence type="ECO:0000313" key="1">
    <source>
        <dbReference type="EMBL" id="CAG8578691.1"/>
    </source>
</evidence>
<protein>
    <submittedName>
        <fullName evidence="1">17308_t:CDS:1</fullName>
    </submittedName>
</protein>
<sequence>MQENPAPDEATNTTKEETHEASNTTKEETYEATNTIKETPPLEATKSENTRENPSANLAAPQQSFAQRAKAGFPKRALPSEMARSWEKPTENLHALFPPVDLGPLGIVSRFLEIKNLPLTAIPRDIQMMAPDIPIVEIAPIRNSYFQLTGSYEMSFQNDKAALKFVNLSMQKYLGGNKLEFKFLPKSYEIRPRAPFNHLRDSGNSIVVCGLPKNISVDQIREMISDSPGNQQLLWKNIFELP</sequence>
<proteinExistence type="predicted"/>
<keyword evidence="2" id="KW-1185">Reference proteome</keyword>
<gene>
    <name evidence="1" type="ORF">ACOLOM_LOCUS5883</name>
</gene>
<dbReference type="EMBL" id="CAJVPT010011353">
    <property type="protein sequence ID" value="CAG8578691.1"/>
    <property type="molecule type" value="Genomic_DNA"/>
</dbReference>
<accession>A0ACA9M9M7</accession>
<evidence type="ECO:0000313" key="2">
    <source>
        <dbReference type="Proteomes" id="UP000789525"/>
    </source>
</evidence>
<feature type="non-terminal residue" evidence="1">
    <location>
        <position position="242"/>
    </location>
</feature>
<reference evidence="1" key="1">
    <citation type="submission" date="2021-06" db="EMBL/GenBank/DDBJ databases">
        <authorList>
            <person name="Kallberg Y."/>
            <person name="Tangrot J."/>
            <person name="Rosling A."/>
        </authorList>
    </citation>
    <scope>NUCLEOTIDE SEQUENCE</scope>
    <source>
        <strain evidence="1">CL356</strain>
    </source>
</reference>
<dbReference type="Proteomes" id="UP000789525">
    <property type="component" value="Unassembled WGS sequence"/>
</dbReference>
<organism evidence="1 2">
    <name type="scientific">Acaulospora colombiana</name>
    <dbReference type="NCBI Taxonomy" id="27376"/>
    <lineage>
        <taxon>Eukaryota</taxon>
        <taxon>Fungi</taxon>
        <taxon>Fungi incertae sedis</taxon>
        <taxon>Mucoromycota</taxon>
        <taxon>Glomeromycotina</taxon>
        <taxon>Glomeromycetes</taxon>
        <taxon>Diversisporales</taxon>
        <taxon>Acaulosporaceae</taxon>
        <taxon>Acaulospora</taxon>
    </lineage>
</organism>